<dbReference type="Gene3D" id="2.140.10.10">
    <property type="entry name" value="Quinoprotein alcohol dehydrogenase-like superfamily"/>
    <property type="match status" value="1"/>
</dbReference>
<dbReference type="InterPro" id="IPR017512">
    <property type="entry name" value="PQQ_MeOH/EtOH_DH"/>
</dbReference>
<sequence length="617" mass="67364">MTLHRSWIPTLVVCMALAVTGGCNRRPAANDPSRPGRQAAGRAMPPAAASPKDDGQWIMPAKDFANTRYSEQAQINKQTVGRLQVAFTVSVGASGGQESSPIVAQNTLYFVSHYPTTLYAIDLTQPGGPVKWRYETRPPAAVQGEMCCEPVNRGPTYANGTVYLNTPDTRTVAIDATTGALKWETRLGDFTRGDTMTMAPFVVGDKVIVGNSGAEFGARGWIAALNAADGSIAWRAYSTGPDVDVKIDPKVFKPFYPQYKGKDLGVSQWPTDAWKIGGGTVWGWISYDPEQDLIFHGTSNPAPWNHLQRPGDNHWTNGVFAREPKTGLAHWFYAYSPHDLWDHSGVNENIVLDLPWQGRTRKVIIRPERNGYIYVLDRTTGEVLAADPFIHITASKGVDLKTGRLRFNPDMIPQAGKVIRGVCPNSPGAKDWSPSAFSKATGLIYVPHNNLCMDWETKPVNYIAGTPYIGVNPRFYPGQGGNAGEFMAWDPVGRRKVWTIKERWPVWGGAVATAGGVVFYGNLEGWFKAVDADTGQELWKFKTGSGIIGQPTTFRGPDGRQYVAILSGVGGWVGSIVTRNLDPRDPTAQKGFANMTGELKKITQPGGMLYVFALPAT</sequence>
<evidence type="ECO:0000313" key="9">
    <source>
        <dbReference type="Proteomes" id="UP001262754"/>
    </source>
</evidence>
<evidence type="ECO:0000259" key="7">
    <source>
        <dbReference type="Pfam" id="PF01011"/>
    </source>
</evidence>
<feature type="domain" description="Pyrrolo-quinoline quinone repeat" evidence="7">
    <location>
        <begin position="57"/>
        <end position="384"/>
    </location>
</feature>
<keyword evidence="4" id="KW-0634">PQQ</keyword>
<feature type="region of interest" description="Disordered" evidence="6">
    <location>
        <begin position="24"/>
        <end position="56"/>
    </location>
</feature>
<evidence type="ECO:0000256" key="6">
    <source>
        <dbReference type="SAM" id="MobiDB-lite"/>
    </source>
</evidence>
<dbReference type="InterPro" id="IPR018391">
    <property type="entry name" value="PQQ_b-propeller_rpt"/>
</dbReference>
<name>A0ABU1MTR3_9CAUL</name>
<dbReference type="Proteomes" id="UP001262754">
    <property type="component" value="Unassembled WGS sequence"/>
</dbReference>
<evidence type="ECO:0000256" key="3">
    <source>
        <dbReference type="ARBA" id="ARBA00022723"/>
    </source>
</evidence>
<evidence type="ECO:0000256" key="1">
    <source>
        <dbReference type="ARBA" id="ARBA00001931"/>
    </source>
</evidence>
<reference evidence="8 9" key="1">
    <citation type="submission" date="2023-07" db="EMBL/GenBank/DDBJ databases">
        <title>Sorghum-associated microbial communities from plants grown in Nebraska, USA.</title>
        <authorList>
            <person name="Schachtman D."/>
        </authorList>
    </citation>
    <scope>NUCLEOTIDE SEQUENCE [LARGE SCALE GENOMIC DNA]</scope>
    <source>
        <strain evidence="8 9">DS2154</strain>
    </source>
</reference>
<gene>
    <name evidence="8" type="ORF">J2800_000284</name>
</gene>
<keyword evidence="9" id="KW-1185">Reference proteome</keyword>
<evidence type="ECO:0000256" key="5">
    <source>
        <dbReference type="ARBA" id="ARBA00023002"/>
    </source>
</evidence>
<accession>A0ABU1MTR3</accession>
<keyword evidence="5" id="KW-0560">Oxidoreductase</keyword>
<evidence type="ECO:0000256" key="2">
    <source>
        <dbReference type="ARBA" id="ARBA00008156"/>
    </source>
</evidence>
<feature type="compositionally biased region" description="Low complexity" evidence="6">
    <location>
        <begin position="35"/>
        <end position="49"/>
    </location>
</feature>
<dbReference type="PANTHER" id="PTHR32303:SF4">
    <property type="entry name" value="QUINOPROTEIN GLUCOSE DEHYDROGENASE"/>
    <property type="match status" value="1"/>
</dbReference>
<comment type="cofactor">
    <cofactor evidence="1">
        <name>pyrroloquinoline quinone</name>
        <dbReference type="ChEBI" id="CHEBI:58442"/>
    </cofactor>
</comment>
<dbReference type="PANTHER" id="PTHR32303">
    <property type="entry name" value="QUINOPROTEIN ALCOHOL DEHYDROGENASE (CYTOCHROME C)"/>
    <property type="match status" value="1"/>
</dbReference>
<dbReference type="SMART" id="SM00564">
    <property type="entry name" value="PQQ"/>
    <property type="match status" value="5"/>
</dbReference>
<feature type="domain" description="Pyrrolo-quinoline quinone repeat" evidence="7">
    <location>
        <begin position="500"/>
        <end position="563"/>
    </location>
</feature>
<dbReference type="Pfam" id="PF01011">
    <property type="entry name" value="PQQ"/>
    <property type="match status" value="2"/>
</dbReference>
<evidence type="ECO:0000313" key="8">
    <source>
        <dbReference type="EMBL" id="MDR6529569.1"/>
    </source>
</evidence>
<comment type="caution">
    <text evidence="8">The sequence shown here is derived from an EMBL/GenBank/DDBJ whole genome shotgun (WGS) entry which is preliminary data.</text>
</comment>
<dbReference type="EMBL" id="JAVDRL010000001">
    <property type="protein sequence ID" value="MDR6529569.1"/>
    <property type="molecule type" value="Genomic_DNA"/>
</dbReference>
<organism evidence="8 9">
    <name type="scientific">Caulobacter rhizosphaerae</name>
    <dbReference type="NCBI Taxonomy" id="2010972"/>
    <lineage>
        <taxon>Bacteria</taxon>
        <taxon>Pseudomonadati</taxon>
        <taxon>Pseudomonadota</taxon>
        <taxon>Alphaproteobacteria</taxon>
        <taxon>Caulobacterales</taxon>
        <taxon>Caulobacteraceae</taxon>
        <taxon>Caulobacter</taxon>
    </lineage>
</organism>
<proteinExistence type="inferred from homology"/>
<keyword evidence="3" id="KW-0479">Metal-binding</keyword>
<dbReference type="PROSITE" id="PS51257">
    <property type="entry name" value="PROKAR_LIPOPROTEIN"/>
    <property type="match status" value="1"/>
</dbReference>
<dbReference type="RefSeq" id="WP_082564699.1">
    <property type="nucleotide sequence ID" value="NZ_JAVDRL010000001.1"/>
</dbReference>
<dbReference type="InterPro" id="IPR011047">
    <property type="entry name" value="Quinoprotein_ADH-like_sf"/>
</dbReference>
<comment type="similarity">
    <text evidence="2">Belongs to the bacterial PQQ dehydrogenase family.</text>
</comment>
<dbReference type="SUPFAM" id="SSF50998">
    <property type="entry name" value="Quinoprotein alcohol dehydrogenase-like"/>
    <property type="match status" value="1"/>
</dbReference>
<dbReference type="NCBIfam" id="TIGR03075">
    <property type="entry name" value="PQQ_enz_alc_DH"/>
    <property type="match status" value="1"/>
</dbReference>
<dbReference type="InterPro" id="IPR002372">
    <property type="entry name" value="PQQ_rpt_dom"/>
</dbReference>
<evidence type="ECO:0000256" key="4">
    <source>
        <dbReference type="ARBA" id="ARBA00022891"/>
    </source>
</evidence>
<protein>
    <submittedName>
        <fullName evidence="8">PQQ-dependent dehydrogenase (Methanol/ethanol family)</fullName>
    </submittedName>
</protein>